<reference evidence="2" key="1">
    <citation type="journal article" date="2020" name="Nat. Commun.">
        <title>Genome sequence of the cluster root forming white lupin.</title>
        <authorList>
            <person name="Hufnagel B."/>
            <person name="Marques A."/>
            <person name="Soriano A."/>
            <person name="Marques L."/>
            <person name="Divol F."/>
            <person name="Doumas P."/>
            <person name="Sallet E."/>
            <person name="Mancinotti D."/>
            <person name="Carrere S."/>
            <person name="Marande W."/>
            <person name="Arribat S."/>
            <person name="Keller J."/>
            <person name="Huneau C."/>
            <person name="Blein T."/>
            <person name="Aime D."/>
            <person name="Laguerre M."/>
            <person name="Taylor J."/>
            <person name="Schubert V."/>
            <person name="Nelson M."/>
            <person name="Geu-Flores F."/>
            <person name="Crespi M."/>
            <person name="Gallardo-Guerrero K."/>
            <person name="Delaux P.-M."/>
            <person name="Salse J."/>
            <person name="Berges H."/>
            <person name="Guyot R."/>
            <person name="Gouzy J."/>
            <person name="Peret B."/>
        </authorList>
    </citation>
    <scope>NUCLEOTIDE SEQUENCE [LARGE SCALE GENOMIC DNA]</scope>
    <source>
        <strain evidence="2">cv. Amiga</strain>
    </source>
</reference>
<comment type="caution">
    <text evidence="1">The sequence shown here is derived from an EMBL/GenBank/DDBJ whole genome shotgun (WGS) entry which is preliminary data.</text>
</comment>
<gene>
    <name evidence="1" type="ORF">Lalb_Chr11g0061451</name>
</gene>
<evidence type="ECO:0000313" key="2">
    <source>
        <dbReference type="Proteomes" id="UP000447434"/>
    </source>
</evidence>
<proteinExistence type="predicted"/>
<keyword evidence="2" id="KW-1185">Reference proteome</keyword>
<name>A0A6A4PPI9_LUPAL</name>
<accession>A0A6A4PPI9</accession>
<organism evidence="1 2">
    <name type="scientific">Lupinus albus</name>
    <name type="common">White lupine</name>
    <name type="synonym">Lupinus termis</name>
    <dbReference type="NCBI Taxonomy" id="3870"/>
    <lineage>
        <taxon>Eukaryota</taxon>
        <taxon>Viridiplantae</taxon>
        <taxon>Streptophyta</taxon>
        <taxon>Embryophyta</taxon>
        <taxon>Tracheophyta</taxon>
        <taxon>Spermatophyta</taxon>
        <taxon>Magnoliopsida</taxon>
        <taxon>eudicotyledons</taxon>
        <taxon>Gunneridae</taxon>
        <taxon>Pentapetalae</taxon>
        <taxon>rosids</taxon>
        <taxon>fabids</taxon>
        <taxon>Fabales</taxon>
        <taxon>Fabaceae</taxon>
        <taxon>Papilionoideae</taxon>
        <taxon>50 kb inversion clade</taxon>
        <taxon>genistoids sensu lato</taxon>
        <taxon>core genistoids</taxon>
        <taxon>Genisteae</taxon>
        <taxon>Lupinus</taxon>
    </lineage>
</organism>
<protein>
    <submittedName>
        <fullName evidence="1">Uncharacterized protein</fullName>
    </submittedName>
</protein>
<sequence length="41" mass="4813">MRKLPNFIYDEEKALEQFRIAQVIKPVNTGILISMSNLDLY</sequence>
<dbReference type="AlphaFoldDB" id="A0A6A4PPI9"/>
<dbReference type="OrthoDB" id="1700403at2759"/>
<dbReference type="EMBL" id="WOCE01000011">
    <property type="protein sequence ID" value="KAE9603487.1"/>
    <property type="molecule type" value="Genomic_DNA"/>
</dbReference>
<evidence type="ECO:0000313" key="1">
    <source>
        <dbReference type="EMBL" id="KAE9603487.1"/>
    </source>
</evidence>
<dbReference type="Proteomes" id="UP000447434">
    <property type="component" value="Chromosome 11"/>
</dbReference>